<protein>
    <submittedName>
        <fullName evidence="3">Uncharacterized protein</fullName>
    </submittedName>
</protein>
<dbReference type="AlphaFoldDB" id="A0A1R2CCX3"/>
<reference evidence="3 4" key="1">
    <citation type="submission" date="2016-11" db="EMBL/GenBank/DDBJ databases">
        <title>The macronuclear genome of Stentor coeruleus: a giant cell with tiny introns.</title>
        <authorList>
            <person name="Slabodnick M."/>
            <person name="Ruby J.G."/>
            <person name="Reiff S.B."/>
            <person name="Swart E.C."/>
            <person name="Gosai S."/>
            <person name="Prabakaran S."/>
            <person name="Witkowska E."/>
            <person name="Larue G.E."/>
            <person name="Fisher S."/>
            <person name="Freeman R.M."/>
            <person name="Gunawardena J."/>
            <person name="Chu W."/>
            <person name="Stover N.A."/>
            <person name="Gregory B.D."/>
            <person name="Nowacki M."/>
            <person name="Derisi J."/>
            <person name="Roy S.W."/>
            <person name="Marshall W.F."/>
            <person name="Sood P."/>
        </authorList>
    </citation>
    <scope>NUCLEOTIDE SEQUENCE [LARGE SCALE GENOMIC DNA]</scope>
    <source>
        <strain evidence="3">WM001</strain>
    </source>
</reference>
<evidence type="ECO:0000256" key="2">
    <source>
        <dbReference type="SAM" id="MobiDB-lite"/>
    </source>
</evidence>
<proteinExistence type="predicted"/>
<dbReference type="OrthoDB" id="303547at2759"/>
<keyword evidence="4" id="KW-1185">Reference proteome</keyword>
<gene>
    <name evidence="3" type="ORF">SteCoe_11540</name>
</gene>
<dbReference type="EMBL" id="MPUH01000193">
    <property type="protein sequence ID" value="OMJ86836.1"/>
    <property type="molecule type" value="Genomic_DNA"/>
</dbReference>
<evidence type="ECO:0000313" key="3">
    <source>
        <dbReference type="EMBL" id="OMJ86836.1"/>
    </source>
</evidence>
<sequence>MVDIKVDLTLEYPVSIDSILSLSFNEGSFKVVFQFILDALRRHEGNFKALKDSPSKNDFEALQRALKEAKGQINELQHTTLGHENSIKSQSEDIQKQKLTIESTNKTLENLAKTLQKQEKTLESFQLEQLSIKQTTEDHEKVLKDHTDKISMLEKLLSQIGNTSGTPSFPIEALHDLEKKILTVDSKHTTIEEHMNSKIHELEGLIRSLRDNIHRNTEDINQIKKTLASLEDSLKAKVDVVDFERFKNLRMPSEPGTGNVDHFVRMLEEMQKEIEGLKRKIGEMGGLSRSLEILTKKVNDLEEKLRHKMDTNEVLSLISGLKVTDGGSGKDPNIPYILKKLTELEQKIEAIMKLLEKPQPDFSELWSLYNDLRALLDTKASLADLKSLEERLQEKVIAVCEAMGNKFADRADTKKALKYLETLIREYFEFGSKKPSGEDAMFAKKPLGGWSCASCETNLEKLKGIAAAYYSWNKMPYRDPNDRIARAGPGFSRMLATIQPEALASRVKTATNKAPSQAEDDFPPEPKTAQGNKKIVRPMSAYHH</sequence>
<evidence type="ECO:0000256" key="1">
    <source>
        <dbReference type="SAM" id="Coils"/>
    </source>
</evidence>
<keyword evidence="1" id="KW-0175">Coiled coil</keyword>
<organism evidence="3 4">
    <name type="scientific">Stentor coeruleus</name>
    <dbReference type="NCBI Taxonomy" id="5963"/>
    <lineage>
        <taxon>Eukaryota</taxon>
        <taxon>Sar</taxon>
        <taxon>Alveolata</taxon>
        <taxon>Ciliophora</taxon>
        <taxon>Postciliodesmatophora</taxon>
        <taxon>Heterotrichea</taxon>
        <taxon>Heterotrichida</taxon>
        <taxon>Stentoridae</taxon>
        <taxon>Stentor</taxon>
    </lineage>
</organism>
<dbReference type="Proteomes" id="UP000187209">
    <property type="component" value="Unassembled WGS sequence"/>
</dbReference>
<feature type="region of interest" description="Disordered" evidence="2">
    <location>
        <begin position="506"/>
        <end position="544"/>
    </location>
</feature>
<feature type="coiled-coil region" evidence="1">
    <location>
        <begin position="59"/>
        <end position="128"/>
    </location>
</feature>
<name>A0A1R2CCX3_9CILI</name>
<accession>A0A1R2CCX3</accession>
<evidence type="ECO:0000313" key="4">
    <source>
        <dbReference type="Proteomes" id="UP000187209"/>
    </source>
</evidence>
<comment type="caution">
    <text evidence="3">The sequence shown here is derived from an EMBL/GenBank/DDBJ whole genome shotgun (WGS) entry which is preliminary data.</text>
</comment>
<feature type="coiled-coil region" evidence="1">
    <location>
        <begin position="260"/>
        <end position="311"/>
    </location>
</feature>